<evidence type="ECO:0000256" key="6">
    <source>
        <dbReference type="ARBA" id="ARBA00023157"/>
    </source>
</evidence>
<dbReference type="InterPro" id="IPR033116">
    <property type="entry name" value="TRYPSIN_SER"/>
</dbReference>
<accession>A0AAU9UE42</accession>
<evidence type="ECO:0000256" key="8">
    <source>
        <dbReference type="SAM" id="SignalP"/>
    </source>
</evidence>
<evidence type="ECO:0000256" key="3">
    <source>
        <dbReference type="ARBA" id="ARBA00022670"/>
    </source>
</evidence>
<dbReference type="PROSITE" id="PS00135">
    <property type="entry name" value="TRYPSIN_SER"/>
    <property type="match status" value="1"/>
</dbReference>
<sequence>MFMCNKIQFAIFQIIILTIQNLHFVKCGRIKRVIGGEEVPCGTQNRVASLQNASNFQHLCGAILISPQIAITAAHCVEHEPKNYRLHLKNFCINDNIVTPSTQVLDIIPHPLFDRFSRAHDIAMLRVQLELDDITWLTDTVIPHSSFGISGQCTIYGYGYTDTETEELSNKLLSAQLTLVSLDDCTESLGQFVAPKYDSGLICAVGDGVDACQGDSGGPLMCAGKLEGISSYGLSCGGPGIPGVYTSIGGHLQWLRSVMEDIHS</sequence>
<dbReference type="InterPro" id="IPR001254">
    <property type="entry name" value="Trypsin_dom"/>
</dbReference>
<reference evidence="10" key="1">
    <citation type="submission" date="2022-03" db="EMBL/GenBank/DDBJ databases">
        <authorList>
            <person name="Tunstrom K."/>
        </authorList>
    </citation>
    <scope>NUCLEOTIDE SEQUENCE</scope>
</reference>
<dbReference type="PRINTS" id="PR00722">
    <property type="entry name" value="CHYMOTRYPSIN"/>
</dbReference>
<dbReference type="EMBL" id="CAKOGL010000016">
    <property type="protein sequence ID" value="CAH2096186.1"/>
    <property type="molecule type" value="Genomic_DNA"/>
</dbReference>
<dbReference type="Proteomes" id="UP001153954">
    <property type="component" value="Unassembled WGS sequence"/>
</dbReference>
<evidence type="ECO:0000256" key="4">
    <source>
        <dbReference type="ARBA" id="ARBA00022801"/>
    </source>
</evidence>
<keyword evidence="6" id="KW-1015">Disulfide bond</keyword>
<keyword evidence="8" id="KW-0732">Signal</keyword>
<evidence type="ECO:0000313" key="10">
    <source>
        <dbReference type="EMBL" id="CAH2096186.1"/>
    </source>
</evidence>
<organism evidence="10 11">
    <name type="scientific">Euphydryas editha</name>
    <name type="common">Edith's checkerspot</name>
    <dbReference type="NCBI Taxonomy" id="104508"/>
    <lineage>
        <taxon>Eukaryota</taxon>
        <taxon>Metazoa</taxon>
        <taxon>Ecdysozoa</taxon>
        <taxon>Arthropoda</taxon>
        <taxon>Hexapoda</taxon>
        <taxon>Insecta</taxon>
        <taxon>Pterygota</taxon>
        <taxon>Neoptera</taxon>
        <taxon>Endopterygota</taxon>
        <taxon>Lepidoptera</taxon>
        <taxon>Glossata</taxon>
        <taxon>Ditrysia</taxon>
        <taxon>Papilionoidea</taxon>
        <taxon>Nymphalidae</taxon>
        <taxon>Nymphalinae</taxon>
        <taxon>Euphydryas</taxon>
    </lineage>
</organism>
<protein>
    <recommendedName>
        <fullName evidence="9">Peptidase S1 domain-containing protein</fullName>
    </recommendedName>
</protein>
<proteinExistence type="inferred from homology"/>
<dbReference type="PROSITE" id="PS00134">
    <property type="entry name" value="TRYPSIN_HIS"/>
    <property type="match status" value="1"/>
</dbReference>
<dbReference type="GO" id="GO:0005576">
    <property type="term" value="C:extracellular region"/>
    <property type="evidence" value="ECO:0007669"/>
    <property type="project" value="UniProtKB-SubCell"/>
</dbReference>
<dbReference type="InterPro" id="IPR009003">
    <property type="entry name" value="Peptidase_S1_PA"/>
</dbReference>
<dbReference type="AlphaFoldDB" id="A0AAU9UE42"/>
<dbReference type="Gene3D" id="2.40.10.10">
    <property type="entry name" value="Trypsin-like serine proteases"/>
    <property type="match status" value="1"/>
</dbReference>
<dbReference type="SMART" id="SM00020">
    <property type="entry name" value="Tryp_SPc"/>
    <property type="match status" value="1"/>
</dbReference>
<keyword evidence="11" id="KW-1185">Reference proteome</keyword>
<dbReference type="PROSITE" id="PS50240">
    <property type="entry name" value="TRYPSIN_DOM"/>
    <property type="match status" value="1"/>
</dbReference>
<comment type="subcellular location">
    <subcellularLocation>
        <location evidence="1">Secreted</location>
        <location evidence="1">Extracellular space</location>
    </subcellularLocation>
</comment>
<dbReference type="FunFam" id="2.40.10.10:FF:000036">
    <property type="entry name" value="Trypsin beta"/>
    <property type="match status" value="1"/>
</dbReference>
<dbReference type="InterPro" id="IPR050430">
    <property type="entry name" value="Peptidase_S1"/>
</dbReference>
<dbReference type="InterPro" id="IPR043504">
    <property type="entry name" value="Peptidase_S1_PA_chymotrypsin"/>
</dbReference>
<feature type="chain" id="PRO_5043987010" description="Peptidase S1 domain-containing protein" evidence="8">
    <location>
        <begin position="28"/>
        <end position="264"/>
    </location>
</feature>
<dbReference type="GO" id="GO:0004252">
    <property type="term" value="F:serine-type endopeptidase activity"/>
    <property type="evidence" value="ECO:0007669"/>
    <property type="project" value="InterPro"/>
</dbReference>
<evidence type="ECO:0000256" key="7">
    <source>
        <dbReference type="RuleBase" id="RU363034"/>
    </source>
</evidence>
<dbReference type="SUPFAM" id="SSF50494">
    <property type="entry name" value="Trypsin-like serine proteases"/>
    <property type="match status" value="1"/>
</dbReference>
<keyword evidence="5 7" id="KW-0720">Serine protease</keyword>
<keyword evidence="3 7" id="KW-0645">Protease</keyword>
<evidence type="ECO:0000259" key="9">
    <source>
        <dbReference type="PROSITE" id="PS50240"/>
    </source>
</evidence>
<dbReference type="PANTHER" id="PTHR24276">
    <property type="entry name" value="POLYSERASE-RELATED"/>
    <property type="match status" value="1"/>
</dbReference>
<gene>
    <name evidence="10" type="ORF">EEDITHA_LOCUS11557</name>
</gene>
<dbReference type="InterPro" id="IPR001314">
    <property type="entry name" value="Peptidase_S1A"/>
</dbReference>
<comment type="caution">
    <text evidence="10">The sequence shown here is derived from an EMBL/GenBank/DDBJ whole genome shotgun (WGS) entry which is preliminary data.</text>
</comment>
<keyword evidence="4 7" id="KW-0378">Hydrolase</keyword>
<dbReference type="Pfam" id="PF00089">
    <property type="entry name" value="Trypsin"/>
    <property type="match status" value="1"/>
</dbReference>
<dbReference type="CDD" id="cd00190">
    <property type="entry name" value="Tryp_SPc"/>
    <property type="match status" value="1"/>
</dbReference>
<dbReference type="PANTHER" id="PTHR24276:SF96">
    <property type="entry name" value="PEPTIDASE S1 DOMAIN-CONTAINING PROTEIN"/>
    <property type="match status" value="1"/>
</dbReference>
<feature type="signal peptide" evidence="8">
    <location>
        <begin position="1"/>
        <end position="27"/>
    </location>
</feature>
<evidence type="ECO:0000313" key="11">
    <source>
        <dbReference type="Proteomes" id="UP001153954"/>
    </source>
</evidence>
<dbReference type="GO" id="GO:0006508">
    <property type="term" value="P:proteolysis"/>
    <property type="evidence" value="ECO:0007669"/>
    <property type="project" value="UniProtKB-KW"/>
</dbReference>
<evidence type="ECO:0000256" key="5">
    <source>
        <dbReference type="ARBA" id="ARBA00022825"/>
    </source>
</evidence>
<name>A0AAU9UE42_EUPED</name>
<dbReference type="InterPro" id="IPR018114">
    <property type="entry name" value="TRYPSIN_HIS"/>
</dbReference>
<comment type="similarity">
    <text evidence="2">Belongs to the peptidase S1 family.</text>
</comment>
<evidence type="ECO:0000256" key="2">
    <source>
        <dbReference type="ARBA" id="ARBA00007664"/>
    </source>
</evidence>
<feature type="domain" description="Peptidase S1" evidence="9">
    <location>
        <begin position="33"/>
        <end position="260"/>
    </location>
</feature>
<evidence type="ECO:0000256" key="1">
    <source>
        <dbReference type="ARBA" id="ARBA00004239"/>
    </source>
</evidence>